<protein>
    <submittedName>
        <fullName evidence="1">Uncharacterized protein</fullName>
    </submittedName>
</protein>
<sequence>MEAPPNNVIMWLASIGFKPLKPDALADTIQILDRVKPSNLSFVYHPHGVPDMVATATVPMSVLNWYRTDSAEAELAQLYLHGTKGQQDG</sequence>
<proteinExistence type="predicted"/>
<gene>
    <name evidence="1" type="ORF">ESZ50_04825</name>
</gene>
<comment type="caution">
    <text evidence="1">The sequence shown here is derived from an EMBL/GenBank/DDBJ whole genome shotgun (WGS) entry which is preliminary data.</text>
</comment>
<dbReference type="Proteomes" id="UP000371977">
    <property type="component" value="Unassembled WGS sequence"/>
</dbReference>
<organism evidence="1 2">
    <name type="scientific">Weissella muntiaci</name>
    <dbReference type="NCBI Taxonomy" id="2508881"/>
    <lineage>
        <taxon>Bacteria</taxon>
        <taxon>Bacillati</taxon>
        <taxon>Bacillota</taxon>
        <taxon>Bacilli</taxon>
        <taxon>Lactobacillales</taxon>
        <taxon>Lactobacillaceae</taxon>
        <taxon>Weissella</taxon>
    </lineage>
</organism>
<evidence type="ECO:0000313" key="1">
    <source>
        <dbReference type="EMBL" id="TYC49917.1"/>
    </source>
</evidence>
<reference evidence="1 2" key="1">
    <citation type="submission" date="2019-01" db="EMBL/GenBank/DDBJ databases">
        <title>Weissella sp. nov., a novel lactic acid bacterium isolated from animal feces.</title>
        <authorList>
            <person name="Wang L.-T."/>
        </authorList>
    </citation>
    <scope>NUCLEOTIDE SEQUENCE [LARGE SCALE GENOMIC DNA]</scope>
    <source>
        <strain evidence="1 2">8H-2</strain>
    </source>
</reference>
<accession>A0A6C2C7S3</accession>
<evidence type="ECO:0000313" key="2">
    <source>
        <dbReference type="Proteomes" id="UP000371977"/>
    </source>
</evidence>
<dbReference type="EMBL" id="SDGZ01000013">
    <property type="protein sequence ID" value="TYC49917.1"/>
    <property type="molecule type" value="Genomic_DNA"/>
</dbReference>
<dbReference type="AlphaFoldDB" id="A0A6C2C7S3"/>
<dbReference type="RefSeq" id="WP_148622476.1">
    <property type="nucleotide sequence ID" value="NZ_SDGZ01000013.1"/>
</dbReference>
<keyword evidence="2" id="KW-1185">Reference proteome</keyword>
<name>A0A6C2C7S3_9LACO</name>